<dbReference type="GO" id="GO:0006508">
    <property type="term" value="P:proteolysis"/>
    <property type="evidence" value="ECO:0007669"/>
    <property type="project" value="InterPro"/>
</dbReference>
<dbReference type="PANTHER" id="PTHR47966">
    <property type="entry name" value="BETA-SITE APP-CLEAVING ENZYME, ISOFORM A-RELATED"/>
    <property type="match status" value="1"/>
</dbReference>
<dbReference type="GO" id="GO:0005764">
    <property type="term" value="C:lysosome"/>
    <property type="evidence" value="ECO:0007669"/>
    <property type="project" value="TreeGrafter"/>
</dbReference>
<dbReference type="Gene3D" id="2.60.40.1960">
    <property type="match status" value="1"/>
</dbReference>
<dbReference type="InterPro" id="IPR021109">
    <property type="entry name" value="Peptidase_aspartic_dom_sf"/>
</dbReference>
<proteinExistence type="inferred from homology"/>
<dbReference type="InterPro" id="IPR033121">
    <property type="entry name" value="PEPTIDASE_A1"/>
</dbReference>
<dbReference type="PANTHER" id="PTHR47966:SF40">
    <property type="entry name" value="ASPARTIC PROTEASE 3"/>
    <property type="match status" value="1"/>
</dbReference>
<gene>
    <name evidence="3" type="ORF">ASIM_LOCUS4127</name>
</gene>
<dbReference type="InterPro" id="IPR001461">
    <property type="entry name" value="Aspartic_peptidase_A1"/>
</dbReference>
<name>A0A3P6PTB9_ANISI</name>
<protein>
    <recommendedName>
        <fullName evidence="2">Peptidase A1 domain-containing protein</fullName>
    </recommendedName>
</protein>
<comment type="similarity">
    <text evidence="1">Belongs to the peptidase A1 family.</text>
</comment>
<dbReference type="AlphaFoldDB" id="A0A3P6PTB9"/>
<dbReference type="SUPFAM" id="SSF50630">
    <property type="entry name" value="Acid proteases"/>
    <property type="match status" value="1"/>
</dbReference>
<keyword evidence="4" id="KW-1185">Reference proteome</keyword>
<evidence type="ECO:0000313" key="4">
    <source>
        <dbReference type="Proteomes" id="UP000267096"/>
    </source>
</evidence>
<dbReference type="PROSITE" id="PS51767">
    <property type="entry name" value="PEPTIDASE_A1"/>
    <property type="match status" value="1"/>
</dbReference>
<feature type="domain" description="Peptidase A1" evidence="2">
    <location>
        <begin position="1"/>
        <end position="144"/>
    </location>
</feature>
<dbReference type="EMBL" id="UYRR01006965">
    <property type="protein sequence ID" value="VDK23161.1"/>
    <property type="molecule type" value="Genomic_DNA"/>
</dbReference>
<accession>A0A3P6PTB9</accession>
<dbReference type="GO" id="GO:0004190">
    <property type="term" value="F:aspartic-type endopeptidase activity"/>
    <property type="evidence" value="ECO:0007669"/>
    <property type="project" value="InterPro"/>
</dbReference>
<dbReference type="Gene3D" id="2.40.70.10">
    <property type="entry name" value="Acid Proteases"/>
    <property type="match status" value="1"/>
</dbReference>
<sequence length="144" mass="15794">MACQNHNQFTCSLSQTCRRTSEQFHIQYGSGSSSGHIDRDTVCFNSPNSGYCTDANQGFACVTSEPGNTFTNAAFDGILGMAWDSIAQDHIAQPMDQIFERPECAQKLFAFYLSRDGTTINGGELTLCGIDESRYTVAFCCLNL</sequence>
<evidence type="ECO:0000256" key="1">
    <source>
        <dbReference type="ARBA" id="ARBA00007447"/>
    </source>
</evidence>
<organism evidence="3 4">
    <name type="scientific">Anisakis simplex</name>
    <name type="common">Herring worm</name>
    <dbReference type="NCBI Taxonomy" id="6269"/>
    <lineage>
        <taxon>Eukaryota</taxon>
        <taxon>Metazoa</taxon>
        <taxon>Ecdysozoa</taxon>
        <taxon>Nematoda</taxon>
        <taxon>Chromadorea</taxon>
        <taxon>Rhabditida</taxon>
        <taxon>Spirurina</taxon>
        <taxon>Ascaridomorpha</taxon>
        <taxon>Ascaridoidea</taxon>
        <taxon>Anisakidae</taxon>
        <taxon>Anisakis</taxon>
        <taxon>Anisakis simplex complex</taxon>
    </lineage>
</organism>
<evidence type="ECO:0000259" key="2">
    <source>
        <dbReference type="PROSITE" id="PS51767"/>
    </source>
</evidence>
<dbReference type="OrthoDB" id="771136at2759"/>
<dbReference type="Pfam" id="PF00026">
    <property type="entry name" value="Asp"/>
    <property type="match status" value="1"/>
</dbReference>
<reference evidence="3 4" key="1">
    <citation type="submission" date="2018-11" db="EMBL/GenBank/DDBJ databases">
        <authorList>
            <consortium name="Pathogen Informatics"/>
        </authorList>
    </citation>
    <scope>NUCLEOTIDE SEQUENCE [LARGE SCALE GENOMIC DNA]</scope>
</reference>
<dbReference type="Proteomes" id="UP000267096">
    <property type="component" value="Unassembled WGS sequence"/>
</dbReference>
<evidence type="ECO:0000313" key="3">
    <source>
        <dbReference type="EMBL" id="VDK23161.1"/>
    </source>
</evidence>